<evidence type="ECO:0000313" key="1">
    <source>
        <dbReference type="EMBL" id="WOE76195.1"/>
    </source>
</evidence>
<organism evidence="1 2">
    <name type="scientific">Alterisphingorhabdus coralli</name>
    <dbReference type="NCBI Taxonomy" id="3071408"/>
    <lineage>
        <taxon>Bacteria</taxon>
        <taxon>Pseudomonadati</taxon>
        <taxon>Pseudomonadota</taxon>
        <taxon>Alphaproteobacteria</taxon>
        <taxon>Sphingomonadales</taxon>
        <taxon>Sphingomonadaceae</taxon>
        <taxon>Alterisphingorhabdus (ex Yan et al. 2024)</taxon>
    </lineage>
</organism>
<accession>A0AA97FBV3</accession>
<protein>
    <recommendedName>
        <fullName evidence="3">DUF11 domain-containing protein</fullName>
    </recommendedName>
</protein>
<dbReference type="SUPFAM" id="SSF50939">
    <property type="entry name" value="Sialidases"/>
    <property type="match status" value="1"/>
</dbReference>
<proteinExistence type="predicted"/>
<gene>
    <name evidence="1" type="ORF">RB602_05645</name>
</gene>
<name>A0AA97FBV3_9SPHN</name>
<dbReference type="KEGG" id="acoa:RB602_05645"/>
<dbReference type="InterPro" id="IPR036278">
    <property type="entry name" value="Sialidase_sf"/>
</dbReference>
<evidence type="ECO:0000313" key="2">
    <source>
        <dbReference type="Proteomes" id="UP001302429"/>
    </source>
</evidence>
<dbReference type="Proteomes" id="UP001302429">
    <property type="component" value="Chromosome"/>
</dbReference>
<dbReference type="RefSeq" id="WP_317083726.1">
    <property type="nucleotide sequence ID" value="NZ_CP136594.1"/>
</dbReference>
<sequence length="189" mass="20031">MSAIHNSRLYSRLANGFFYALAFSAASFGGSLVGTSEAKAQSANSNVSTTSEIKVERVETDANGQQKTVLSDPNSAPVVPGDRVVIVNSYQNTGSQAASNFVTTNPIHPALAFVSVDEDWAEVSVDDGKTWGKLNELTVAADRSDEDAAATTTVTRSAAPADVTHIRWTFPKPIAPGEKGKLTFRAVVR</sequence>
<evidence type="ECO:0008006" key="3">
    <source>
        <dbReference type="Google" id="ProtNLM"/>
    </source>
</evidence>
<keyword evidence="2" id="KW-1185">Reference proteome</keyword>
<dbReference type="EMBL" id="CP136594">
    <property type="protein sequence ID" value="WOE76195.1"/>
    <property type="molecule type" value="Genomic_DNA"/>
</dbReference>
<reference evidence="1 2" key="1">
    <citation type="submission" date="2023-10" db="EMBL/GenBank/DDBJ databases">
        <title>Complete genome sequence of a Sphingomonadaceae bacterium.</title>
        <authorList>
            <person name="Yan C."/>
        </authorList>
    </citation>
    <scope>NUCLEOTIDE SEQUENCE [LARGE SCALE GENOMIC DNA]</scope>
    <source>
        <strain evidence="1 2">SCSIO 66989</strain>
    </source>
</reference>
<dbReference type="AlphaFoldDB" id="A0AA97FBV3"/>